<evidence type="ECO:0000313" key="1">
    <source>
        <dbReference type="EMBL" id="CAH4032945.1"/>
    </source>
</evidence>
<protein>
    <submittedName>
        <fullName evidence="1">Uncharacterized protein</fullName>
    </submittedName>
</protein>
<proteinExistence type="predicted"/>
<name>A0A9P0TIN6_PIEBR</name>
<dbReference type="EMBL" id="CALOZG010000029">
    <property type="protein sequence ID" value="CAH4032945.1"/>
    <property type="molecule type" value="Genomic_DNA"/>
</dbReference>
<reference evidence="1" key="1">
    <citation type="submission" date="2022-05" db="EMBL/GenBank/DDBJ databases">
        <authorList>
            <person name="Okamura Y."/>
        </authorList>
    </citation>
    <scope>NUCLEOTIDE SEQUENCE</scope>
</reference>
<dbReference type="AlphaFoldDB" id="A0A9P0TIN6"/>
<accession>A0A9P0TIN6</accession>
<comment type="caution">
    <text evidence="1">The sequence shown here is derived from an EMBL/GenBank/DDBJ whole genome shotgun (WGS) entry which is preliminary data.</text>
</comment>
<evidence type="ECO:0000313" key="2">
    <source>
        <dbReference type="Proteomes" id="UP001152562"/>
    </source>
</evidence>
<dbReference type="Proteomes" id="UP001152562">
    <property type="component" value="Unassembled WGS sequence"/>
</dbReference>
<gene>
    <name evidence="1" type="ORF">PIBRA_LOCUS9284</name>
</gene>
<organism evidence="1 2">
    <name type="scientific">Pieris brassicae</name>
    <name type="common">White butterfly</name>
    <name type="synonym">Large white butterfly</name>
    <dbReference type="NCBI Taxonomy" id="7116"/>
    <lineage>
        <taxon>Eukaryota</taxon>
        <taxon>Metazoa</taxon>
        <taxon>Ecdysozoa</taxon>
        <taxon>Arthropoda</taxon>
        <taxon>Hexapoda</taxon>
        <taxon>Insecta</taxon>
        <taxon>Pterygota</taxon>
        <taxon>Neoptera</taxon>
        <taxon>Endopterygota</taxon>
        <taxon>Lepidoptera</taxon>
        <taxon>Glossata</taxon>
        <taxon>Ditrysia</taxon>
        <taxon>Papilionoidea</taxon>
        <taxon>Pieridae</taxon>
        <taxon>Pierinae</taxon>
        <taxon>Pieris</taxon>
    </lineage>
</organism>
<sequence>MFIEICLNGLTHGNVLVRLEICGGHCFGVTVLYPIFGRCYETPVNEINSSKIRAFGPTARAEMPLARKLDQTRRALNVLSRFSRDWRESFHQIAQCLERCPVIFSTRRTEMTID</sequence>
<keyword evidence="2" id="KW-1185">Reference proteome</keyword>